<evidence type="ECO:0008006" key="3">
    <source>
        <dbReference type="Google" id="ProtNLM"/>
    </source>
</evidence>
<reference evidence="1 2" key="1">
    <citation type="submission" date="2021-08" db="EMBL/GenBank/DDBJ databases">
        <authorList>
            <person name="Tuo L."/>
        </authorList>
    </citation>
    <scope>NUCLEOTIDE SEQUENCE [LARGE SCALE GENOMIC DNA]</scope>
    <source>
        <strain evidence="1 2">JCM 31229</strain>
    </source>
</reference>
<comment type="caution">
    <text evidence="1">The sequence shown here is derived from an EMBL/GenBank/DDBJ whole genome shotgun (WGS) entry which is preliminary data.</text>
</comment>
<sequence length="268" mass="28913">MPLDPATGVYYELHGQGAPLMIGLPLMASHQAIFGESQAAVLRGYLDRLADRYRILLVDYPAIGKSRDILPEPMTAERVCADLLGVASAAGFDRFAYCGYSWSAAVGLQLATRSDRLTALAIGGWPPIDAPYGALLAASLAKIGQVEPSSMVVLRSAEQYVQWSQFYASLQGWGEADAAASIRCPRLVFFGGDGDLVEAGHPVPIASTIRRCRSDLELTGWEVREFPGHGHEVTLQAALVVPVIADFLDRALVSAETGEFDSSRFRKN</sequence>
<accession>A0ABS7PMX5</accession>
<dbReference type="RefSeq" id="WP_222989689.1">
    <property type="nucleotide sequence ID" value="NZ_JAINVV010000004.1"/>
</dbReference>
<dbReference type="Proteomes" id="UP000706039">
    <property type="component" value="Unassembled WGS sequence"/>
</dbReference>
<name>A0ABS7PMX5_9SPHN</name>
<dbReference type="InterPro" id="IPR029058">
    <property type="entry name" value="AB_hydrolase_fold"/>
</dbReference>
<gene>
    <name evidence="1" type="ORF">K7G82_09975</name>
</gene>
<dbReference type="Gene3D" id="3.40.50.1820">
    <property type="entry name" value="alpha/beta hydrolase"/>
    <property type="match status" value="1"/>
</dbReference>
<proteinExistence type="predicted"/>
<protein>
    <recommendedName>
        <fullName evidence="3">Alpha/beta hydrolase</fullName>
    </recommendedName>
</protein>
<dbReference type="SUPFAM" id="SSF53474">
    <property type="entry name" value="alpha/beta-Hydrolases"/>
    <property type="match status" value="1"/>
</dbReference>
<evidence type="ECO:0000313" key="1">
    <source>
        <dbReference type="EMBL" id="MBY8822621.1"/>
    </source>
</evidence>
<dbReference type="EMBL" id="JAINVV010000004">
    <property type="protein sequence ID" value="MBY8822621.1"/>
    <property type="molecule type" value="Genomic_DNA"/>
</dbReference>
<evidence type="ECO:0000313" key="2">
    <source>
        <dbReference type="Proteomes" id="UP000706039"/>
    </source>
</evidence>
<keyword evidence="2" id="KW-1185">Reference proteome</keyword>
<organism evidence="1 2">
    <name type="scientific">Sphingomonas colocasiae</name>
    <dbReference type="NCBI Taxonomy" id="1848973"/>
    <lineage>
        <taxon>Bacteria</taxon>
        <taxon>Pseudomonadati</taxon>
        <taxon>Pseudomonadota</taxon>
        <taxon>Alphaproteobacteria</taxon>
        <taxon>Sphingomonadales</taxon>
        <taxon>Sphingomonadaceae</taxon>
        <taxon>Sphingomonas</taxon>
    </lineage>
</organism>